<dbReference type="Proteomes" id="UP000503440">
    <property type="component" value="Chromosome"/>
</dbReference>
<proteinExistence type="predicted"/>
<dbReference type="RefSeq" id="WP_005182374.1">
    <property type="nucleotide sequence ID" value="NZ_CAXNYR010000017.1"/>
</dbReference>
<evidence type="ECO:0000313" key="5">
    <source>
        <dbReference type="Proteomes" id="UP000593812"/>
    </source>
</evidence>
<evidence type="ECO:0000313" key="3">
    <source>
        <dbReference type="EMBL" id="QOW42291.1"/>
    </source>
</evidence>
<dbReference type="EMBL" id="CP048654">
    <property type="protein sequence ID" value="QOW42291.1"/>
    <property type="molecule type" value="Genomic_DNA"/>
</dbReference>
<organism evidence="3 5">
    <name type="scientific">Acinetobacter indicus</name>
    <dbReference type="NCBI Taxonomy" id="756892"/>
    <lineage>
        <taxon>Bacteria</taxon>
        <taxon>Pseudomonadati</taxon>
        <taxon>Pseudomonadota</taxon>
        <taxon>Gammaproteobacteria</taxon>
        <taxon>Moraxellales</taxon>
        <taxon>Moraxellaceae</taxon>
        <taxon>Acinetobacter</taxon>
    </lineage>
</organism>
<dbReference type="EMBL" id="CP044455">
    <property type="protein sequence ID" value="QIC71097.1"/>
    <property type="molecule type" value="Genomic_DNA"/>
</dbReference>
<feature type="signal peptide" evidence="1">
    <location>
        <begin position="1"/>
        <end position="23"/>
    </location>
</feature>
<feature type="chain" id="PRO_5041570346" description="Spore coat protein U domain-containing protein" evidence="1">
    <location>
        <begin position="24"/>
        <end position="173"/>
    </location>
</feature>
<name>A0A7H8VB08_9GAMM</name>
<gene>
    <name evidence="2" type="ORF">FSC09_12105</name>
    <name evidence="3" type="ORF">G0027_05140</name>
</gene>
<accession>A0A7H8VB08</accession>
<evidence type="ECO:0008006" key="6">
    <source>
        <dbReference type="Google" id="ProtNLM"/>
    </source>
</evidence>
<reference evidence="2 4" key="1">
    <citation type="submission" date="2019-09" db="EMBL/GenBank/DDBJ databases">
        <title>Non-baumannii Acinetobacter spp. carrying blaNDM-1 isolated in China.</title>
        <authorList>
            <person name="Cui C."/>
            <person name="Chen C."/>
            <person name="Sun J."/>
            <person name="Liu Y."/>
        </authorList>
    </citation>
    <scope>NUCLEOTIDE SEQUENCE [LARGE SCALE GENOMIC DNA]</scope>
    <source>
        <strain evidence="2 4">B18</strain>
    </source>
</reference>
<dbReference type="AlphaFoldDB" id="A0A7H8VB08"/>
<dbReference type="Proteomes" id="UP000593812">
    <property type="component" value="Chromosome"/>
</dbReference>
<evidence type="ECO:0000256" key="1">
    <source>
        <dbReference type="SAM" id="SignalP"/>
    </source>
</evidence>
<reference evidence="3 5" key="2">
    <citation type="submission" date="2020-02" db="EMBL/GenBank/DDBJ databases">
        <title>Tigecycline-resistant Acinetobacter species from pigs and migratory birds.</title>
        <authorList>
            <person name="Chen C."/>
            <person name="Sun J."/>
            <person name="Liao X.-P."/>
            <person name="Liu Y.-H."/>
        </authorList>
    </citation>
    <scope>NUCLEOTIDE SEQUENCE [LARGE SCALE GENOMIC DNA]</scope>
    <source>
        <strain evidence="3 5">C15_T</strain>
    </source>
</reference>
<evidence type="ECO:0000313" key="4">
    <source>
        <dbReference type="Proteomes" id="UP000503440"/>
    </source>
</evidence>
<protein>
    <recommendedName>
        <fullName evidence="6">Spore coat protein U domain-containing protein</fullName>
    </recommendedName>
</protein>
<keyword evidence="1" id="KW-0732">Signal</keyword>
<evidence type="ECO:0000313" key="2">
    <source>
        <dbReference type="EMBL" id="QIC71097.1"/>
    </source>
</evidence>
<sequence length="173" mass="18197">MSTLIKTAMAVLFAGTCSSAIYATEAETAGKPGGKHNWNSCTTLGCEKDIPIKLEVPKKCEIKGGSAIELSKAGGTKTSNYTVRSNTHYVLNITTANNGTNASTYVKHEDDGTVRIPTTITTTKTGGGAIAWGSSNHAGLADDVYTVSVTNSAVAPFQRAGTYSDTYKIKVFY</sequence>